<dbReference type="Gene3D" id="2.160.20.10">
    <property type="entry name" value="Single-stranded right-handed beta-helix, Pectin lyase-like"/>
    <property type="match status" value="2"/>
</dbReference>
<protein>
    <submittedName>
        <fullName evidence="2">L-rhamnose mutarotase</fullName>
        <ecNumber evidence="2">5.1.3.32</ecNumber>
    </submittedName>
</protein>
<keyword evidence="2" id="KW-0413">Isomerase</keyword>
<gene>
    <name evidence="2" type="ORF">PQ465_01655</name>
</gene>
<dbReference type="SUPFAM" id="SSF54909">
    <property type="entry name" value="Dimeric alpha+beta barrel"/>
    <property type="match status" value="1"/>
</dbReference>
<evidence type="ECO:0000313" key="2">
    <source>
        <dbReference type="EMBL" id="WDF69096.1"/>
    </source>
</evidence>
<dbReference type="Proteomes" id="UP001221558">
    <property type="component" value="Chromosome"/>
</dbReference>
<dbReference type="InterPro" id="IPR008000">
    <property type="entry name" value="Rham/fucose_mutarotase"/>
</dbReference>
<dbReference type="PANTHER" id="PTHR36453:SF1">
    <property type="entry name" value="RIGHT HANDED BETA HELIX DOMAIN-CONTAINING PROTEIN"/>
    <property type="match status" value="1"/>
</dbReference>
<evidence type="ECO:0000313" key="3">
    <source>
        <dbReference type="Proteomes" id="UP001221558"/>
    </source>
</evidence>
<feature type="domain" description="GH141-like insertion" evidence="1">
    <location>
        <begin position="148"/>
        <end position="297"/>
    </location>
</feature>
<evidence type="ECO:0000259" key="1">
    <source>
        <dbReference type="Pfam" id="PF21231"/>
    </source>
</evidence>
<dbReference type="InterPro" id="IPR011050">
    <property type="entry name" value="Pectin_lyase_fold/virulence"/>
</dbReference>
<dbReference type="GO" id="GO:0062192">
    <property type="term" value="F:L-rhamnose mutarotase activity"/>
    <property type="evidence" value="ECO:0007669"/>
    <property type="project" value="UniProtKB-EC"/>
</dbReference>
<dbReference type="SUPFAM" id="SSF51126">
    <property type="entry name" value="Pectin lyase-like"/>
    <property type="match status" value="1"/>
</dbReference>
<dbReference type="InterPro" id="IPR048482">
    <property type="entry name" value="GH141_ins"/>
</dbReference>
<dbReference type="InterPro" id="IPR011008">
    <property type="entry name" value="Dimeric_a/b-barrel"/>
</dbReference>
<organism evidence="2 3">
    <name type="scientific">Sphingobacterium oryzagri</name>
    <dbReference type="NCBI Taxonomy" id="3025669"/>
    <lineage>
        <taxon>Bacteria</taxon>
        <taxon>Pseudomonadati</taxon>
        <taxon>Bacteroidota</taxon>
        <taxon>Sphingobacteriia</taxon>
        <taxon>Sphingobacteriales</taxon>
        <taxon>Sphingobacteriaceae</taxon>
        <taxon>Sphingobacterium</taxon>
    </lineage>
</organism>
<dbReference type="EC" id="5.1.3.32" evidence="2"/>
<dbReference type="Pfam" id="PF21231">
    <property type="entry name" value="GH141_M"/>
    <property type="match status" value="1"/>
</dbReference>
<dbReference type="Gene3D" id="3.30.70.100">
    <property type="match status" value="1"/>
</dbReference>
<accession>A0ABY7WHJ6</accession>
<keyword evidence="3" id="KW-1185">Reference proteome</keyword>
<sequence>MQLQTQQHLARMKDTKIAHLALAVVLLLVNLSVIRAGDIYVRSGAKTKADGTASAPFATLEEALREAREWRRLKDPRVIGGITIWIADGLYQPAQTILIRPEDSGTADSPTRIKAQGKQAVFSGGVRLTNWKPLVKSSAVPSHIAKHIVLADAPRVGGRHFPFRQLWINGRKAVRAQSHDDYDLPRITNWNFEKGTASIPNVFPAFDFQEGMEFFIHQWWAIAQLRIKGAEVHRDSMVLSFHEPEAQLQNEHPWPKPWLSKEHGNSAFRLVNALQFLDQPGEWFLDEETHQVYYYPQEGEDMGTAEAIAPYLETILAINGTLEHPVAHVQIDGLQFQHSTWLRPHTHGHVALQAGMFFLDAYKLQKPGTADKKGLENQAWLGRPAAAVKLQNTTYTRVSNCSFLHLGATGIDYQKANNQDTLTGNLFQDIAGSGILLGTFSDEEMEAHLPYMPTDLRTLTQGTYVANNLIQQIGNEDWGTVGIGAGFVRDVEIVHNELLDLPYTGISLGWGWTPTVNSMKNNRVLHNKITRYGQFMYDVAGIYTLSAQPGTKIQRNLIDSIYVSPYAHIPDHWFYLYTDEGSAYMTVSDNWFPSNKILQNANGPSVEWNNNGPEVDRELVATAGLEPSYRYLKQRELPLSKAATFNSYVPFTKPVFFQIHDPQMRLTAEEVITFFEKQGADTSKLFRWKDYTVLQTTDELAKKLAGAWLANYPTIDYKVFNNLFYSFDRTHCAAGEAAKETDYVLLTAQLVDDKAKQEAYLKAHEEQYQQWPEVAKGFCNAGFEEVLLYRNDRQLMLYISFPKGKKFEEIDPLTSKDNPRVNEWNKLMGSYQQGIEGTAANETWIFYKK</sequence>
<proteinExistence type="predicted"/>
<dbReference type="EMBL" id="CP117880">
    <property type="protein sequence ID" value="WDF69096.1"/>
    <property type="molecule type" value="Genomic_DNA"/>
</dbReference>
<dbReference type="Pfam" id="PF05336">
    <property type="entry name" value="rhaM"/>
    <property type="match status" value="1"/>
</dbReference>
<reference evidence="2 3" key="1">
    <citation type="submission" date="2023-02" db="EMBL/GenBank/DDBJ databases">
        <title>Genome sequence of Sphingobacterium sp. KACC 22765.</title>
        <authorList>
            <person name="Kim S."/>
            <person name="Heo J."/>
            <person name="Kwon S.-W."/>
        </authorList>
    </citation>
    <scope>NUCLEOTIDE SEQUENCE [LARGE SCALE GENOMIC DNA]</scope>
    <source>
        <strain evidence="2 3">KACC 22765</strain>
    </source>
</reference>
<dbReference type="RefSeq" id="WP_274267824.1">
    <property type="nucleotide sequence ID" value="NZ_CP117880.1"/>
</dbReference>
<dbReference type="InterPro" id="IPR012334">
    <property type="entry name" value="Pectin_lyas_fold"/>
</dbReference>
<name>A0ABY7WHJ6_9SPHI</name>
<dbReference type="PANTHER" id="PTHR36453">
    <property type="entry name" value="SECRETED PROTEIN-RELATED"/>
    <property type="match status" value="1"/>
</dbReference>